<evidence type="ECO:0000259" key="2">
    <source>
        <dbReference type="Pfam" id="PF11716"/>
    </source>
</evidence>
<evidence type="ECO:0000313" key="3">
    <source>
        <dbReference type="EMBL" id="MBB2890881.1"/>
    </source>
</evidence>
<dbReference type="Gene3D" id="1.20.120.450">
    <property type="entry name" value="dinb family like domain"/>
    <property type="match status" value="1"/>
</dbReference>
<dbReference type="Proteomes" id="UP000559182">
    <property type="component" value="Unassembled WGS sequence"/>
</dbReference>
<dbReference type="NCBIfam" id="TIGR03083">
    <property type="entry name" value="maleylpyruvate isomerase family mycothiol-dependent enzyme"/>
    <property type="match status" value="1"/>
</dbReference>
<dbReference type="PANTHER" id="PTHR40758">
    <property type="entry name" value="CONSERVED PROTEIN"/>
    <property type="match status" value="1"/>
</dbReference>
<name>A0A839N807_9MICO</name>
<organism evidence="3 4">
    <name type="scientific">Flexivirga oryzae</name>
    <dbReference type="NCBI Taxonomy" id="1794944"/>
    <lineage>
        <taxon>Bacteria</taxon>
        <taxon>Bacillati</taxon>
        <taxon>Actinomycetota</taxon>
        <taxon>Actinomycetes</taxon>
        <taxon>Micrococcales</taxon>
        <taxon>Dermacoccaceae</taxon>
        <taxon>Flexivirga</taxon>
    </lineage>
</organism>
<accession>A0A839N807</accession>
<evidence type="ECO:0000313" key="4">
    <source>
        <dbReference type="Proteomes" id="UP000559182"/>
    </source>
</evidence>
<gene>
    <name evidence="3" type="ORF">FHU39_000865</name>
</gene>
<dbReference type="GO" id="GO:0005886">
    <property type="term" value="C:plasma membrane"/>
    <property type="evidence" value="ECO:0007669"/>
    <property type="project" value="TreeGrafter"/>
</dbReference>
<dbReference type="RefSeq" id="WP_183319224.1">
    <property type="nucleotide sequence ID" value="NZ_JACHVQ010000001.1"/>
</dbReference>
<comment type="caution">
    <text evidence="3">The sequence shown here is derived from an EMBL/GenBank/DDBJ whole genome shotgun (WGS) entry which is preliminary data.</text>
</comment>
<dbReference type="AlphaFoldDB" id="A0A839N807"/>
<dbReference type="PANTHER" id="PTHR40758:SF1">
    <property type="entry name" value="CONSERVED PROTEIN"/>
    <property type="match status" value="1"/>
</dbReference>
<dbReference type="Pfam" id="PF07398">
    <property type="entry name" value="MDMPI_C"/>
    <property type="match status" value="1"/>
</dbReference>
<dbReference type="EMBL" id="JACHVQ010000001">
    <property type="protein sequence ID" value="MBB2890881.1"/>
    <property type="molecule type" value="Genomic_DNA"/>
</dbReference>
<dbReference type="InterPro" id="IPR017517">
    <property type="entry name" value="Maleyloyr_isom"/>
</dbReference>
<sequence length="260" mass="28074">MPARLDFDDYISALRTAAARLSDETAGPPDDRPVPTCPDWTTRDLLAHTGMVHRWAAGIVRGELNSGNSEEATTRFEAAGRAADDAGAWLLTGATDLADELTAAPDDLQRFFFLNDAPPPKLAWARRQCHETTIHAVDGLSARLGRMPTAAEADLDAQVAVDGIDELLRGFATRRSEKLILESPLTVVIETADTGCSWTLVLSDGPATCDEGVTSQHPDARLSGTAAQVYLGLWNRGDELAQDGVDALALWRDKMHVEWG</sequence>
<keyword evidence="4" id="KW-1185">Reference proteome</keyword>
<dbReference type="InterPro" id="IPR034660">
    <property type="entry name" value="DinB/YfiT-like"/>
</dbReference>
<proteinExistence type="predicted"/>
<dbReference type="Pfam" id="PF11716">
    <property type="entry name" value="MDMPI_N"/>
    <property type="match status" value="1"/>
</dbReference>
<protein>
    <submittedName>
        <fullName evidence="3">Uncharacterized protein (TIGR03083 family)</fullName>
    </submittedName>
</protein>
<dbReference type="GO" id="GO:0046872">
    <property type="term" value="F:metal ion binding"/>
    <property type="evidence" value="ECO:0007669"/>
    <property type="project" value="InterPro"/>
</dbReference>
<evidence type="ECO:0000259" key="1">
    <source>
        <dbReference type="Pfam" id="PF07398"/>
    </source>
</evidence>
<dbReference type="InterPro" id="IPR010872">
    <property type="entry name" value="MDMPI_C-term_domain"/>
</dbReference>
<feature type="domain" description="MDMPI C-terminal" evidence="1">
    <location>
        <begin position="159"/>
        <end position="243"/>
    </location>
</feature>
<dbReference type="SUPFAM" id="SSF109854">
    <property type="entry name" value="DinB/YfiT-like putative metalloenzymes"/>
    <property type="match status" value="1"/>
</dbReference>
<dbReference type="InterPro" id="IPR024344">
    <property type="entry name" value="MDMPI_metal-binding"/>
</dbReference>
<reference evidence="3 4" key="1">
    <citation type="submission" date="2020-08" db="EMBL/GenBank/DDBJ databases">
        <title>Sequencing the genomes of 1000 actinobacteria strains.</title>
        <authorList>
            <person name="Klenk H.-P."/>
        </authorList>
    </citation>
    <scope>NUCLEOTIDE SEQUENCE [LARGE SCALE GENOMIC DNA]</scope>
    <source>
        <strain evidence="3 4">DSM 105369</strain>
    </source>
</reference>
<feature type="domain" description="Mycothiol-dependent maleylpyruvate isomerase metal-binding" evidence="2">
    <location>
        <begin position="15"/>
        <end position="138"/>
    </location>
</feature>